<keyword evidence="4" id="KW-1185">Reference proteome</keyword>
<protein>
    <submittedName>
        <fullName evidence="3">SufBD protein</fullName>
    </submittedName>
</protein>
<dbReference type="OrthoDB" id="372168at2157"/>
<accession>A0B6K2</accession>
<dbReference type="GeneID" id="4462727"/>
<feature type="domain" description="SUF system FeS cluster assembly SufBD core" evidence="2">
    <location>
        <begin position="150"/>
        <end position="374"/>
    </location>
</feature>
<evidence type="ECO:0000259" key="2">
    <source>
        <dbReference type="Pfam" id="PF01458"/>
    </source>
</evidence>
<evidence type="ECO:0000313" key="3">
    <source>
        <dbReference type="EMBL" id="ABK14326.1"/>
    </source>
</evidence>
<dbReference type="AlphaFoldDB" id="A0B6K2"/>
<dbReference type="HOGENOM" id="CLU_026231_0_1_2"/>
<dbReference type="InterPro" id="IPR000825">
    <property type="entry name" value="SUF_FeS_clus_asmbl_SufBD_core"/>
</dbReference>
<reference evidence="3 4" key="1">
    <citation type="submission" date="2006-10" db="EMBL/GenBank/DDBJ databases">
        <title>Complete sequence of Methanosaeta thermophila PT.</title>
        <authorList>
            <consortium name="US DOE Joint Genome Institute"/>
            <person name="Copeland A."/>
            <person name="Lucas S."/>
            <person name="Lapidus A."/>
            <person name="Barry K."/>
            <person name="Detter J.C."/>
            <person name="Glavina del Rio T."/>
            <person name="Hammon N."/>
            <person name="Israni S."/>
            <person name="Pitluck S."/>
            <person name="Chain P."/>
            <person name="Malfatti S."/>
            <person name="Shin M."/>
            <person name="Vergez L."/>
            <person name="Schmutz J."/>
            <person name="Larimer F."/>
            <person name="Land M."/>
            <person name="Hauser L."/>
            <person name="Kyrpides N."/>
            <person name="Kim E."/>
            <person name="Smith K.S."/>
            <person name="Ingram-Smith C."/>
            <person name="Richardson P."/>
        </authorList>
    </citation>
    <scope>NUCLEOTIDE SEQUENCE [LARGE SCALE GENOMIC DNA]</scope>
    <source>
        <strain evidence="4">DSM 6194 / JCM 14653 / NBRC 101360 / PT</strain>
    </source>
</reference>
<comment type="similarity">
    <text evidence="1">Belongs to the iron-sulfur cluster assembly SufBD family.</text>
</comment>
<sequence>MSDIAERARKALGKKATYGPDVDLEEYEVEAKPHDEVQSIEEVPEEVRRAALGVGVSLEDEVGGAYIQMDQTPVVASSSTEGIEVLDIATALKKYDGLKDYWWKLVPVDQDKYTADVALHPPAGYFLRARRGAKTIFPLKSCLYLGQTNLNQRVHNIIIAEEGSELHVITGCTTPSHVQRGLHLGVSEFFIKKGAHVSFTMIHNWGREVEVRPRTAIYMEGGATLSNNYICLTPAKTLQTYPKAILDGPGAVASFNTVLYAKEGHLDTGSEVVLRAPGCSADSITRAVSVGGEIITRGKMVGEVPDVKAHLECVGLILSEKGRIDSIPELDGRCGGLDMSHEAAVGKISEQELEYLMARGLTKDQATGVIVRGFLDVEIKGLPESLRDELRRIMQLQELHGGA</sequence>
<dbReference type="Proteomes" id="UP000000674">
    <property type="component" value="Chromosome"/>
</dbReference>
<gene>
    <name evidence="3" type="ordered locus">Mthe_0535</name>
</gene>
<dbReference type="EMBL" id="CP000477">
    <property type="protein sequence ID" value="ABK14326.1"/>
    <property type="molecule type" value="Genomic_DNA"/>
</dbReference>
<evidence type="ECO:0000256" key="1">
    <source>
        <dbReference type="ARBA" id="ARBA00043967"/>
    </source>
</evidence>
<dbReference type="Pfam" id="PF01458">
    <property type="entry name" value="SUFBD_core"/>
    <property type="match status" value="1"/>
</dbReference>
<dbReference type="RefSeq" id="WP_011695723.1">
    <property type="nucleotide sequence ID" value="NC_008553.1"/>
</dbReference>
<organism evidence="3 4">
    <name type="scientific">Methanothrix thermoacetophila (strain DSM 6194 / JCM 14653 / NBRC 101360 / PT)</name>
    <name type="common">Methanosaeta thermophila</name>
    <dbReference type="NCBI Taxonomy" id="349307"/>
    <lineage>
        <taxon>Archaea</taxon>
        <taxon>Methanobacteriati</taxon>
        <taxon>Methanobacteriota</taxon>
        <taxon>Stenosarchaea group</taxon>
        <taxon>Methanomicrobia</taxon>
        <taxon>Methanotrichales</taxon>
        <taxon>Methanotrichaceae</taxon>
        <taxon>Methanothrix</taxon>
    </lineage>
</organism>
<proteinExistence type="inferred from homology"/>
<dbReference type="PANTHER" id="PTHR30508">
    <property type="entry name" value="FES CLUSTER ASSEMBLY PROTEIN SUF"/>
    <property type="match status" value="1"/>
</dbReference>
<dbReference type="InterPro" id="IPR055346">
    <property type="entry name" value="Fe-S_cluster_assembly_SufBD"/>
</dbReference>
<evidence type="ECO:0000313" key="4">
    <source>
        <dbReference type="Proteomes" id="UP000000674"/>
    </source>
</evidence>
<dbReference type="InterPro" id="IPR037284">
    <property type="entry name" value="SUF_FeS_clus_asmbl_SufBD_sf"/>
</dbReference>
<dbReference type="STRING" id="349307.Mthe_0535"/>
<dbReference type="PANTHER" id="PTHR30508:SF1">
    <property type="entry name" value="UPF0051 PROTEIN ABCI8, CHLOROPLASTIC-RELATED"/>
    <property type="match status" value="1"/>
</dbReference>
<name>A0B6K2_METTP</name>
<dbReference type="KEGG" id="mtp:Mthe_0535"/>
<dbReference type="SUPFAM" id="SSF101960">
    <property type="entry name" value="Stabilizer of iron transporter SufD"/>
    <property type="match status" value="1"/>
</dbReference>
<dbReference type="GO" id="GO:0016226">
    <property type="term" value="P:iron-sulfur cluster assembly"/>
    <property type="evidence" value="ECO:0007669"/>
    <property type="project" value="InterPro"/>
</dbReference>